<dbReference type="AlphaFoldDB" id="A0A6M6JSB2"/>
<protein>
    <submittedName>
        <fullName evidence="8">DUF1049 domain-containing protein</fullName>
    </submittedName>
</protein>
<evidence type="ECO:0000256" key="4">
    <source>
        <dbReference type="ARBA" id="ARBA00023136"/>
    </source>
</evidence>
<sequence>MSEDPTRATRSGGPAYGSVGPNDPHADPATDPGMRPVGPGAGPDGQTVAVPQDPDTAPVPTTPAPRRDPVPVGRSRTGGLWTGLILSAIVGVFLLVFILQNNVPVVIEFLGLSGTLPLGVALLLAAIAGLLLVAIPGGLRILQLRRMAGRAGH</sequence>
<dbReference type="GO" id="GO:0005886">
    <property type="term" value="C:plasma membrane"/>
    <property type="evidence" value="ECO:0007669"/>
    <property type="project" value="InterPro"/>
</dbReference>
<dbReference type="InterPro" id="IPR010445">
    <property type="entry name" value="LapA_dom"/>
</dbReference>
<feature type="domain" description="Lipopolysaccharide assembly protein A" evidence="7">
    <location>
        <begin position="100"/>
        <end position="150"/>
    </location>
</feature>
<dbReference type="RefSeq" id="WP_172167291.1">
    <property type="nucleotide sequence ID" value="NZ_CP053564.1"/>
</dbReference>
<accession>A0A6M6JSB2</accession>
<reference evidence="8 9" key="1">
    <citation type="submission" date="2020-05" db="EMBL/GenBank/DDBJ databases">
        <authorList>
            <person name="Mo P."/>
        </authorList>
    </citation>
    <scope>NUCLEOTIDE SEQUENCE [LARGE SCALE GENOMIC DNA]</scope>
    <source>
        <strain evidence="8 9">Gen01</strain>
    </source>
</reference>
<evidence type="ECO:0000313" key="8">
    <source>
        <dbReference type="EMBL" id="QJY50133.1"/>
    </source>
</evidence>
<name>A0A6M6JSB2_9PSEU</name>
<keyword evidence="4 6" id="KW-0472">Membrane</keyword>
<evidence type="ECO:0000256" key="5">
    <source>
        <dbReference type="SAM" id="MobiDB-lite"/>
    </source>
</evidence>
<evidence type="ECO:0000259" key="7">
    <source>
        <dbReference type="Pfam" id="PF06305"/>
    </source>
</evidence>
<organism evidence="8 9">
    <name type="scientific">Pseudonocardia broussonetiae</name>
    <dbReference type="NCBI Taxonomy" id="2736640"/>
    <lineage>
        <taxon>Bacteria</taxon>
        <taxon>Bacillati</taxon>
        <taxon>Actinomycetota</taxon>
        <taxon>Actinomycetes</taxon>
        <taxon>Pseudonocardiales</taxon>
        <taxon>Pseudonocardiaceae</taxon>
        <taxon>Pseudonocardia</taxon>
    </lineage>
</organism>
<feature type="region of interest" description="Disordered" evidence="5">
    <location>
        <begin position="1"/>
        <end position="73"/>
    </location>
</feature>
<proteinExistence type="predicted"/>
<evidence type="ECO:0000313" key="9">
    <source>
        <dbReference type="Proteomes" id="UP000505377"/>
    </source>
</evidence>
<evidence type="ECO:0000256" key="3">
    <source>
        <dbReference type="ARBA" id="ARBA00022989"/>
    </source>
</evidence>
<keyword evidence="1" id="KW-1003">Cell membrane</keyword>
<keyword evidence="9" id="KW-1185">Reference proteome</keyword>
<feature type="compositionally biased region" description="Low complexity" evidence="5">
    <location>
        <begin position="48"/>
        <end position="59"/>
    </location>
</feature>
<evidence type="ECO:0000256" key="2">
    <source>
        <dbReference type="ARBA" id="ARBA00022692"/>
    </source>
</evidence>
<feature type="transmembrane region" description="Helical" evidence="6">
    <location>
        <begin position="80"/>
        <end position="99"/>
    </location>
</feature>
<dbReference type="Pfam" id="PF06305">
    <property type="entry name" value="LapA_dom"/>
    <property type="match status" value="1"/>
</dbReference>
<dbReference type="Proteomes" id="UP000505377">
    <property type="component" value="Chromosome"/>
</dbReference>
<evidence type="ECO:0000256" key="1">
    <source>
        <dbReference type="ARBA" id="ARBA00022475"/>
    </source>
</evidence>
<gene>
    <name evidence="8" type="ORF">HOP40_33860</name>
</gene>
<dbReference type="KEGG" id="pbro:HOP40_33860"/>
<evidence type="ECO:0000256" key="6">
    <source>
        <dbReference type="SAM" id="Phobius"/>
    </source>
</evidence>
<dbReference type="EMBL" id="CP053564">
    <property type="protein sequence ID" value="QJY50133.1"/>
    <property type="molecule type" value="Genomic_DNA"/>
</dbReference>
<keyword evidence="3 6" id="KW-1133">Transmembrane helix</keyword>
<feature type="transmembrane region" description="Helical" evidence="6">
    <location>
        <begin position="119"/>
        <end position="142"/>
    </location>
</feature>
<keyword evidence="2 6" id="KW-0812">Transmembrane</keyword>